<protein>
    <submittedName>
        <fullName evidence="1">Uncharacterized protein</fullName>
    </submittedName>
</protein>
<dbReference type="Proteomes" id="UP001596415">
    <property type="component" value="Unassembled WGS sequence"/>
</dbReference>
<comment type="caution">
    <text evidence="1">The sequence shown here is derived from an EMBL/GenBank/DDBJ whole genome shotgun (WGS) entry which is preliminary data.</text>
</comment>
<evidence type="ECO:0000313" key="1">
    <source>
        <dbReference type="EMBL" id="MFC7357132.1"/>
    </source>
</evidence>
<sequence>MSPAKKYTKDSLRLASTDRNTAVELENESLHIGSGYHPLQVIHNSHTTPIEVYNDWMSFSSNYINGMYNKI</sequence>
<dbReference type="RefSeq" id="WP_380216981.1">
    <property type="nucleotide sequence ID" value="NZ_JBHTBN010000002.1"/>
</dbReference>
<evidence type="ECO:0000313" key="2">
    <source>
        <dbReference type="Proteomes" id="UP001596415"/>
    </source>
</evidence>
<dbReference type="EMBL" id="JBHTBN010000002">
    <property type="protein sequence ID" value="MFC7357132.1"/>
    <property type="molecule type" value="Genomic_DNA"/>
</dbReference>
<keyword evidence="2" id="KW-1185">Reference proteome</keyword>
<proteinExistence type="predicted"/>
<organism evidence="1 2">
    <name type="scientific">Jejudonia soesokkakensis</name>
    <dbReference type="NCBI Taxonomy" id="1323432"/>
    <lineage>
        <taxon>Bacteria</taxon>
        <taxon>Pseudomonadati</taxon>
        <taxon>Bacteroidota</taxon>
        <taxon>Flavobacteriia</taxon>
        <taxon>Flavobacteriales</taxon>
        <taxon>Flavobacteriaceae</taxon>
        <taxon>Jejudonia</taxon>
    </lineage>
</organism>
<accession>A0ABW2MSR2</accession>
<name>A0ABW2MSR2_9FLAO</name>
<gene>
    <name evidence="1" type="ORF">ACFQO1_05510</name>
</gene>
<reference evidence="2" key="1">
    <citation type="journal article" date="2019" name="Int. J. Syst. Evol. Microbiol.">
        <title>The Global Catalogue of Microorganisms (GCM) 10K type strain sequencing project: providing services to taxonomists for standard genome sequencing and annotation.</title>
        <authorList>
            <consortium name="The Broad Institute Genomics Platform"/>
            <consortium name="The Broad Institute Genome Sequencing Center for Infectious Disease"/>
            <person name="Wu L."/>
            <person name="Ma J."/>
        </authorList>
    </citation>
    <scope>NUCLEOTIDE SEQUENCE [LARGE SCALE GENOMIC DNA]</scope>
    <source>
        <strain evidence="2">CGMCC 1.16306</strain>
    </source>
</reference>